<dbReference type="RefSeq" id="XP_012212494.1">
    <property type="nucleotide sequence ID" value="XM_012357104.1"/>
</dbReference>
<dbReference type="SUPFAM" id="SSF53474">
    <property type="entry name" value="alpha/beta-Hydrolases"/>
    <property type="match status" value="1"/>
</dbReference>
<keyword evidence="2" id="KW-1185">Reference proteome</keyword>
<evidence type="ECO:0008006" key="3">
    <source>
        <dbReference type="Google" id="ProtNLM"/>
    </source>
</evidence>
<dbReference type="AlphaFoldDB" id="A0A067BR60"/>
<dbReference type="Proteomes" id="UP000030745">
    <property type="component" value="Unassembled WGS sequence"/>
</dbReference>
<dbReference type="OrthoDB" id="7457040at2759"/>
<dbReference type="Gene3D" id="3.40.50.1820">
    <property type="entry name" value="alpha/beta hydrolase"/>
    <property type="match status" value="1"/>
</dbReference>
<organism evidence="1 2">
    <name type="scientific">Saprolegnia parasitica (strain CBS 223.65)</name>
    <dbReference type="NCBI Taxonomy" id="695850"/>
    <lineage>
        <taxon>Eukaryota</taxon>
        <taxon>Sar</taxon>
        <taxon>Stramenopiles</taxon>
        <taxon>Oomycota</taxon>
        <taxon>Saprolegniomycetes</taxon>
        <taxon>Saprolegniales</taxon>
        <taxon>Saprolegniaceae</taxon>
        <taxon>Saprolegnia</taxon>
    </lineage>
</organism>
<dbReference type="STRING" id="695850.A0A067BR60"/>
<evidence type="ECO:0000313" key="2">
    <source>
        <dbReference type="Proteomes" id="UP000030745"/>
    </source>
</evidence>
<dbReference type="EMBL" id="KK583921">
    <property type="protein sequence ID" value="KDO16796.1"/>
    <property type="molecule type" value="Genomic_DNA"/>
</dbReference>
<dbReference type="GeneID" id="24139243"/>
<name>A0A067BR60_SAPPC</name>
<dbReference type="InterPro" id="IPR029058">
    <property type="entry name" value="AB_hydrolase_fold"/>
</dbReference>
<gene>
    <name evidence="1" type="ORF">SPRG_17713</name>
</gene>
<protein>
    <recommendedName>
        <fullName evidence="3">AB hydrolase-1 domain-containing protein</fullName>
    </recommendedName>
</protein>
<evidence type="ECO:0000313" key="1">
    <source>
        <dbReference type="EMBL" id="KDO16796.1"/>
    </source>
</evidence>
<reference evidence="1 2" key="1">
    <citation type="journal article" date="2013" name="PLoS Genet.">
        <title>Distinctive expansion of potential virulence genes in the genome of the oomycete fish pathogen Saprolegnia parasitica.</title>
        <authorList>
            <person name="Jiang R.H."/>
            <person name="de Bruijn I."/>
            <person name="Haas B.J."/>
            <person name="Belmonte R."/>
            <person name="Lobach L."/>
            <person name="Christie J."/>
            <person name="van den Ackerveken G."/>
            <person name="Bottin A."/>
            <person name="Bulone V."/>
            <person name="Diaz-Moreno S.M."/>
            <person name="Dumas B."/>
            <person name="Fan L."/>
            <person name="Gaulin E."/>
            <person name="Govers F."/>
            <person name="Grenville-Briggs L.J."/>
            <person name="Horner N.R."/>
            <person name="Levin J.Z."/>
            <person name="Mammella M."/>
            <person name="Meijer H.J."/>
            <person name="Morris P."/>
            <person name="Nusbaum C."/>
            <person name="Oome S."/>
            <person name="Phillips A.J."/>
            <person name="van Rooyen D."/>
            <person name="Rzeszutek E."/>
            <person name="Saraiva M."/>
            <person name="Secombes C.J."/>
            <person name="Seidl M.F."/>
            <person name="Snel B."/>
            <person name="Stassen J.H."/>
            <person name="Sykes S."/>
            <person name="Tripathy S."/>
            <person name="van den Berg H."/>
            <person name="Vega-Arreguin J.C."/>
            <person name="Wawra S."/>
            <person name="Young S.K."/>
            <person name="Zeng Q."/>
            <person name="Dieguez-Uribeondo J."/>
            <person name="Russ C."/>
            <person name="Tyler B.M."/>
            <person name="van West P."/>
        </authorList>
    </citation>
    <scope>NUCLEOTIDE SEQUENCE [LARGE SCALE GENOMIC DNA]</scope>
    <source>
        <strain evidence="1 2">CBS 223.65</strain>
    </source>
</reference>
<sequence>MNTHLLPGAFGKRALRDDLLPGQIKMPVTFLYGGGSDWMDYNHGQDVVDRLKTTQYASLRKVPLAGHQVFMDNAAAFNTMLIDAITDGLELRSFRTEAY</sequence>
<proteinExistence type="predicted"/>
<dbReference type="VEuPathDB" id="FungiDB:SPRG_17713"/>
<dbReference type="KEGG" id="spar:SPRG_17713"/>
<accession>A0A067BR60</accession>